<evidence type="ECO:0000256" key="1">
    <source>
        <dbReference type="ARBA" id="ARBA00000077"/>
    </source>
</evidence>
<name>A0A554NFI4_9EURY</name>
<keyword evidence="10 12" id="KW-0378">Hydrolase</keyword>
<dbReference type="AlphaFoldDB" id="A0A554NFI4"/>
<accession>A0A554NFI4</accession>
<proteinExistence type="inferred from homology"/>
<comment type="subcellular location">
    <subcellularLocation>
        <location evidence="4">Cytoplasm</location>
    </subcellularLocation>
</comment>
<feature type="binding site" evidence="12">
    <location>
        <position position="6"/>
    </location>
    <ligand>
        <name>a divalent metal cation</name>
        <dbReference type="ChEBI" id="CHEBI:60240"/>
    </ligand>
</feature>
<keyword evidence="7 12" id="KW-0540">Nuclease</keyword>
<evidence type="ECO:0000256" key="3">
    <source>
        <dbReference type="ARBA" id="ARBA00004065"/>
    </source>
</evidence>
<dbReference type="EMBL" id="QMDX01000001">
    <property type="protein sequence ID" value="TSD16141.1"/>
    <property type="molecule type" value="Genomic_DNA"/>
</dbReference>
<dbReference type="InterPro" id="IPR023160">
    <property type="entry name" value="RNase_HII_hlx-loop-hlx_cap_dom"/>
</dbReference>
<dbReference type="InterPro" id="IPR004649">
    <property type="entry name" value="RNase_H2_suA"/>
</dbReference>
<comment type="catalytic activity">
    <reaction evidence="1 12 13">
        <text>Endonucleolytic cleavage to 5'-phosphomonoester.</text>
        <dbReference type="EC" id="3.1.26.4"/>
    </reaction>
</comment>
<dbReference type="OrthoDB" id="33866at2157"/>
<dbReference type="Proteomes" id="UP000319894">
    <property type="component" value="Unassembled WGS sequence"/>
</dbReference>
<keyword evidence="9 12" id="KW-0255">Endonuclease</keyword>
<evidence type="ECO:0000256" key="2">
    <source>
        <dbReference type="ARBA" id="ARBA00001946"/>
    </source>
</evidence>
<dbReference type="GO" id="GO:0003723">
    <property type="term" value="F:RNA binding"/>
    <property type="evidence" value="ECO:0007669"/>
    <property type="project" value="UniProtKB-UniRule"/>
</dbReference>
<evidence type="ECO:0000256" key="13">
    <source>
        <dbReference type="RuleBase" id="RU003515"/>
    </source>
</evidence>
<dbReference type="InterPro" id="IPR024567">
    <property type="entry name" value="RNase_HII/HIII_dom"/>
</dbReference>
<keyword evidence="6" id="KW-0963">Cytoplasm</keyword>
<dbReference type="GO" id="GO:0004523">
    <property type="term" value="F:RNA-DNA hybrid ribonuclease activity"/>
    <property type="evidence" value="ECO:0007669"/>
    <property type="project" value="UniProtKB-UniRule"/>
</dbReference>
<evidence type="ECO:0000256" key="11">
    <source>
        <dbReference type="ARBA" id="ARBA00023211"/>
    </source>
</evidence>
<dbReference type="GO" id="GO:0032299">
    <property type="term" value="C:ribonuclease H2 complex"/>
    <property type="evidence" value="ECO:0007669"/>
    <property type="project" value="TreeGrafter"/>
</dbReference>
<evidence type="ECO:0000313" key="15">
    <source>
        <dbReference type="EMBL" id="TSD16141.1"/>
    </source>
</evidence>
<dbReference type="InterPro" id="IPR036397">
    <property type="entry name" value="RNaseH_sf"/>
</dbReference>
<feature type="binding site" evidence="12">
    <location>
        <position position="107"/>
    </location>
    <ligand>
        <name>a divalent metal cation</name>
        <dbReference type="ChEBI" id="CHEBI:60240"/>
    </ligand>
</feature>
<dbReference type="Pfam" id="PF01351">
    <property type="entry name" value="RNase_HII"/>
    <property type="match status" value="1"/>
</dbReference>
<sequence length="218" mass="23437">MRFGADEAGKGPVLGSMFAAAVRAPAVAIPADVDDSKRLQPEHRRELAAQLREDDRVDIGVAEVPPARIDGRGRWADADTDMNTLTVAAQAEALAAVVRDGDGGICDGGETDADRFGRRVTDRLDADVELRAEHGADETYAMVAAASVVAKVERDAHVAALSDRYADLGSGYPSDPSTREFLTRYVDREGDLPDCARHSWSTCEDVLAAREQSALHEF</sequence>
<feature type="binding site" evidence="12">
    <location>
        <position position="7"/>
    </location>
    <ligand>
        <name>a divalent metal cation</name>
        <dbReference type="ChEBI" id="CHEBI:60240"/>
    </ligand>
</feature>
<dbReference type="PANTHER" id="PTHR10954:SF23">
    <property type="entry name" value="RIBONUCLEASE"/>
    <property type="match status" value="1"/>
</dbReference>
<dbReference type="InterPro" id="IPR012337">
    <property type="entry name" value="RNaseH-like_sf"/>
</dbReference>
<evidence type="ECO:0000256" key="10">
    <source>
        <dbReference type="ARBA" id="ARBA00022801"/>
    </source>
</evidence>
<dbReference type="InParanoid" id="A0A554NFI4"/>
<comment type="cofactor">
    <cofactor evidence="2">
        <name>Mg(2+)</name>
        <dbReference type="ChEBI" id="CHEBI:18420"/>
    </cofactor>
</comment>
<protein>
    <recommendedName>
        <fullName evidence="13">Ribonuclease</fullName>
        <ecNumber evidence="13">3.1.26.4</ecNumber>
    </recommendedName>
</protein>
<keyword evidence="11" id="KW-0464">Manganese</keyword>
<dbReference type="GO" id="GO:0043137">
    <property type="term" value="P:DNA replication, removal of RNA primer"/>
    <property type="evidence" value="ECO:0007669"/>
    <property type="project" value="TreeGrafter"/>
</dbReference>
<evidence type="ECO:0000256" key="7">
    <source>
        <dbReference type="ARBA" id="ARBA00022722"/>
    </source>
</evidence>
<dbReference type="PANTHER" id="PTHR10954">
    <property type="entry name" value="RIBONUCLEASE H2 SUBUNIT A"/>
    <property type="match status" value="1"/>
</dbReference>
<evidence type="ECO:0000256" key="4">
    <source>
        <dbReference type="ARBA" id="ARBA00004496"/>
    </source>
</evidence>
<comment type="caution">
    <text evidence="15">The sequence shown here is derived from an EMBL/GenBank/DDBJ whole genome shotgun (WGS) entry which is preliminary data.</text>
</comment>
<evidence type="ECO:0000259" key="14">
    <source>
        <dbReference type="PROSITE" id="PS51975"/>
    </source>
</evidence>
<evidence type="ECO:0000256" key="9">
    <source>
        <dbReference type="ARBA" id="ARBA00022759"/>
    </source>
</evidence>
<reference evidence="15 16" key="1">
    <citation type="submission" date="2018-06" db="EMBL/GenBank/DDBJ databases">
        <title>Natronomonas sp. F16-60 a new haloarchaeon isolated from a solar saltern of Isla Cristina, Huelva, Spain.</title>
        <authorList>
            <person name="Duran-Viseras A."/>
            <person name="Sanchez-Porro C."/>
            <person name="Ventosa A."/>
        </authorList>
    </citation>
    <scope>NUCLEOTIDE SEQUENCE [LARGE SCALE GENOMIC DNA]</scope>
    <source>
        <strain evidence="15 16">F16-60</strain>
    </source>
</reference>
<dbReference type="InterPro" id="IPR001352">
    <property type="entry name" value="RNase_HII/HIII"/>
</dbReference>
<dbReference type="Gene3D" id="1.10.10.460">
    <property type="entry name" value="Ribonuclease hii. Domain 2"/>
    <property type="match status" value="1"/>
</dbReference>
<dbReference type="FunCoup" id="A0A554NFI4">
    <property type="interactions" value="113"/>
</dbReference>
<dbReference type="GO" id="GO:0005737">
    <property type="term" value="C:cytoplasm"/>
    <property type="evidence" value="ECO:0007669"/>
    <property type="project" value="UniProtKB-SubCell"/>
</dbReference>
<dbReference type="FunFam" id="1.10.10.460:FF:000001">
    <property type="entry name" value="Ribonuclease"/>
    <property type="match status" value="1"/>
</dbReference>
<evidence type="ECO:0000256" key="8">
    <source>
        <dbReference type="ARBA" id="ARBA00022723"/>
    </source>
</evidence>
<dbReference type="GO" id="GO:0006298">
    <property type="term" value="P:mismatch repair"/>
    <property type="evidence" value="ECO:0007669"/>
    <property type="project" value="TreeGrafter"/>
</dbReference>
<evidence type="ECO:0000256" key="6">
    <source>
        <dbReference type="ARBA" id="ARBA00022490"/>
    </source>
</evidence>
<dbReference type="NCBIfam" id="TIGR00729">
    <property type="entry name" value="ribonuclease HII"/>
    <property type="match status" value="1"/>
</dbReference>
<feature type="domain" description="RNase H type-2" evidence="14">
    <location>
        <begin position="1"/>
        <end position="212"/>
    </location>
</feature>
<gene>
    <name evidence="15" type="ORF">DP107_02925</name>
</gene>
<keyword evidence="16" id="KW-1185">Reference proteome</keyword>
<evidence type="ECO:0000313" key="16">
    <source>
        <dbReference type="Proteomes" id="UP000319894"/>
    </source>
</evidence>
<dbReference type="PROSITE" id="PS51975">
    <property type="entry name" value="RNASE_H_2"/>
    <property type="match status" value="1"/>
</dbReference>
<comment type="similarity">
    <text evidence="5 13">Belongs to the RNase HII family.</text>
</comment>
<comment type="function">
    <text evidence="3 13">Endonuclease that specifically degrades the RNA of RNA-DNA hybrids.</text>
</comment>
<comment type="cofactor">
    <cofactor evidence="12">
        <name>Mn(2+)</name>
        <dbReference type="ChEBI" id="CHEBI:29035"/>
    </cofactor>
    <cofactor evidence="12">
        <name>Mg(2+)</name>
        <dbReference type="ChEBI" id="CHEBI:18420"/>
    </cofactor>
    <text evidence="12">Manganese or magnesium. Binds 1 divalent metal ion per monomer in the absence of substrate. May bind a second metal ion after substrate binding.</text>
</comment>
<evidence type="ECO:0000256" key="12">
    <source>
        <dbReference type="PROSITE-ProRule" id="PRU01319"/>
    </source>
</evidence>
<evidence type="ECO:0000256" key="5">
    <source>
        <dbReference type="ARBA" id="ARBA00007383"/>
    </source>
</evidence>
<dbReference type="RefSeq" id="WP_144260622.1">
    <property type="nucleotide sequence ID" value="NZ_QMDX01000001.1"/>
</dbReference>
<dbReference type="SUPFAM" id="SSF53098">
    <property type="entry name" value="Ribonuclease H-like"/>
    <property type="match status" value="1"/>
</dbReference>
<dbReference type="Gene3D" id="3.30.420.10">
    <property type="entry name" value="Ribonuclease H-like superfamily/Ribonuclease H"/>
    <property type="match status" value="1"/>
</dbReference>
<organism evidence="15 16">
    <name type="scientific">Haloglomus irregulare</name>
    <dbReference type="NCBI Taxonomy" id="2234134"/>
    <lineage>
        <taxon>Archaea</taxon>
        <taxon>Methanobacteriati</taxon>
        <taxon>Methanobacteriota</taxon>
        <taxon>Stenosarchaea group</taxon>
        <taxon>Halobacteria</taxon>
        <taxon>Halobacteriales</taxon>
        <taxon>Natronomonadaceae</taxon>
        <taxon>Haloglomus</taxon>
    </lineage>
</organism>
<keyword evidence="8 12" id="KW-0479">Metal-binding</keyword>
<dbReference type="EC" id="3.1.26.4" evidence="13"/>
<dbReference type="GO" id="GO:0046872">
    <property type="term" value="F:metal ion binding"/>
    <property type="evidence" value="ECO:0007669"/>
    <property type="project" value="UniProtKB-KW"/>
</dbReference>